<dbReference type="RefSeq" id="WP_283174846.1">
    <property type="nucleotide sequence ID" value="NZ_JAPNOA010000056.1"/>
</dbReference>
<proteinExistence type="predicted"/>
<gene>
    <name evidence="1" type="ORF">OUO13_15765</name>
</gene>
<comment type="caution">
    <text evidence="1">The sequence shown here is derived from an EMBL/GenBank/DDBJ whole genome shotgun (WGS) entry which is preliminary data.</text>
</comment>
<sequence>MSAEFKPVAYLKNSCPFCFKFVMFMAEAGLMDSINIVRIDGDNEEEMNRYRTLLQEKTGATASFPTVEIEPGQFSSDSEGLIQHFAALKGIDPTTLPGLAYYKENLFPAYIARFKELKALKEKFGQ</sequence>
<organism evidence="1 2">
    <name type="scientific">Parathalassolituus penaei</name>
    <dbReference type="NCBI Taxonomy" id="2997323"/>
    <lineage>
        <taxon>Bacteria</taxon>
        <taxon>Pseudomonadati</taxon>
        <taxon>Pseudomonadota</taxon>
        <taxon>Gammaproteobacteria</taxon>
        <taxon>Oceanospirillales</taxon>
        <taxon>Oceanospirillaceae</taxon>
        <taxon>Parathalassolituus</taxon>
    </lineage>
</organism>
<dbReference type="PROSITE" id="PS51354">
    <property type="entry name" value="GLUTAREDOXIN_2"/>
    <property type="match status" value="1"/>
</dbReference>
<dbReference type="SUPFAM" id="SSF52833">
    <property type="entry name" value="Thioredoxin-like"/>
    <property type="match status" value="1"/>
</dbReference>
<dbReference type="EMBL" id="JAPNOA010000056">
    <property type="protein sequence ID" value="MCY0966645.1"/>
    <property type="molecule type" value="Genomic_DNA"/>
</dbReference>
<accession>A0A9X3EG76</accession>
<dbReference type="Gene3D" id="3.40.30.10">
    <property type="entry name" value="Glutaredoxin"/>
    <property type="match status" value="1"/>
</dbReference>
<dbReference type="AlphaFoldDB" id="A0A9X3EG76"/>
<protein>
    <submittedName>
        <fullName evidence="1">Uncharacterized protein</fullName>
    </submittedName>
</protein>
<evidence type="ECO:0000313" key="1">
    <source>
        <dbReference type="EMBL" id="MCY0966645.1"/>
    </source>
</evidence>
<dbReference type="Proteomes" id="UP001150830">
    <property type="component" value="Unassembled WGS sequence"/>
</dbReference>
<evidence type="ECO:0000313" key="2">
    <source>
        <dbReference type="Proteomes" id="UP001150830"/>
    </source>
</evidence>
<keyword evidence="2" id="KW-1185">Reference proteome</keyword>
<name>A0A9X3EG76_9GAMM</name>
<reference evidence="1" key="1">
    <citation type="submission" date="2022-11" db="EMBL/GenBank/DDBJ databases">
        <title>Parathalassolutuus dongxingensis gen. nov., sp. nov., a novel member of family Oceanospirillaceae isolated from a coastal shrimp pond in Guangxi, China.</title>
        <authorList>
            <person name="Chen H."/>
        </authorList>
    </citation>
    <scope>NUCLEOTIDE SEQUENCE</scope>
    <source>
        <strain evidence="1">G-43</strain>
    </source>
</reference>
<dbReference type="InterPro" id="IPR036249">
    <property type="entry name" value="Thioredoxin-like_sf"/>
</dbReference>